<protein>
    <submittedName>
        <fullName evidence="2">Uncharacterized protein</fullName>
    </submittedName>
</protein>
<gene>
    <name evidence="2" type="ORF">EW146_g9577</name>
</gene>
<evidence type="ECO:0000313" key="3">
    <source>
        <dbReference type="Proteomes" id="UP000310158"/>
    </source>
</evidence>
<reference evidence="2 3" key="1">
    <citation type="submission" date="2019-02" db="EMBL/GenBank/DDBJ databases">
        <title>Genome sequencing of the rare red list fungi Bondarzewia mesenterica.</title>
        <authorList>
            <person name="Buettner E."/>
            <person name="Kellner H."/>
        </authorList>
    </citation>
    <scope>NUCLEOTIDE SEQUENCE [LARGE SCALE GENOMIC DNA]</scope>
    <source>
        <strain evidence="2 3">DSM 108281</strain>
    </source>
</reference>
<comment type="caution">
    <text evidence="2">The sequence shown here is derived from an EMBL/GenBank/DDBJ whole genome shotgun (WGS) entry which is preliminary data.</text>
</comment>
<dbReference type="OrthoDB" id="16729at2759"/>
<accession>A0A4S4L6X5</accession>
<feature type="region of interest" description="Disordered" evidence="1">
    <location>
        <begin position="15"/>
        <end position="98"/>
    </location>
</feature>
<dbReference type="EMBL" id="SGPL01000866">
    <property type="protein sequence ID" value="THH06558.1"/>
    <property type="molecule type" value="Genomic_DNA"/>
</dbReference>
<feature type="compositionally biased region" description="Low complexity" evidence="1">
    <location>
        <begin position="65"/>
        <end position="75"/>
    </location>
</feature>
<evidence type="ECO:0000256" key="1">
    <source>
        <dbReference type="SAM" id="MobiDB-lite"/>
    </source>
</evidence>
<keyword evidence="3" id="KW-1185">Reference proteome</keyword>
<feature type="region of interest" description="Disordered" evidence="1">
    <location>
        <begin position="118"/>
        <end position="145"/>
    </location>
</feature>
<feature type="compositionally biased region" description="Pro residues" evidence="1">
    <location>
        <begin position="76"/>
        <end position="96"/>
    </location>
</feature>
<feature type="compositionally biased region" description="Low complexity" evidence="1">
    <location>
        <begin position="33"/>
        <end position="47"/>
    </location>
</feature>
<dbReference type="AlphaFoldDB" id="A0A4S4L6X5"/>
<organism evidence="2 3">
    <name type="scientific">Bondarzewia mesenterica</name>
    <dbReference type="NCBI Taxonomy" id="1095465"/>
    <lineage>
        <taxon>Eukaryota</taxon>
        <taxon>Fungi</taxon>
        <taxon>Dikarya</taxon>
        <taxon>Basidiomycota</taxon>
        <taxon>Agaricomycotina</taxon>
        <taxon>Agaricomycetes</taxon>
        <taxon>Russulales</taxon>
        <taxon>Bondarzewiaceae</taxon>
        <taxon>Bondarzewia</taxon>
    </lineage>
</organism>
<evidence type="ECO:0000313" key="2">
    <source>
        <dbReference type="EMBL" id="THH06558.1"/>
    </source>
</evidence>
<name>A0A4S4L6X5_9AGAM</name>
<sequence length="289" mass="30397">MAAIGSVFLGDVQRHRLLSSSTPPSSPPPLSPPHSSMAAAAAHPFPSEIDDSPGTPNIPLPAPTTAPATSMAAPTNPVPSAPPPPPPSPPPPPPTIAPVQSLELRLRWLEALIYGVSSESATSSDRRPRIASAPARERKNGLKSGDTLMRGAEELQRRLDTIVGANDGLRRFIDHCTCLPPPITSLHSHGNATNCIFTTDEQHANLLTPAFALSGTLPTAAATPAYQNMSPSELDAFLAELEPDIRAADRDMREIDALEKKGVTGAGKLPGALSPPSLPLLFPPSYRLF</sequence>
<dbReference type="Proteomes" id="UP000310158">
    <property type="component" value="Unassembled WGS sequence"/>
</dbReference>
<proteinExistence type="predicted"/>